<evidence type="ECO:0000256" key="1">
    <source>
        <dbReference type="ARBA" id="ARBA00004651"/>
    </source>
</evidence>
<dbReference type="KEGG" id="bcop:JD108_13535"/>
<dbReference type="InterPro" id="IPR020846">
    <property type="entry name" value="MFS_dom"/>
</dbReference>
<evidence type="ECO:0000256" key="5">
    <source>
        <dbReference type="ARBA" id="ARBA00022989"/>
    </source>
</evidence>
<feature type="transmembrane region" description="Helical" evidence="7">
    <location>
        <begin position="102"/>
        <end position="128"/>
    </location>
</feature>
<feature type="transmembrane region" description="Helical" evidence="7">
    <location>
        <begin position="332"/>
        <end position="356"/>
    </location>
</feature>
<dbReference type="EMBL" id="CP066308">
    <property type="protein sequence ID" value="QQE72957.1"/>
    <property type="molecule type" value="Genomic_DNA"/>
</dbReference>
<feature type="transmembrane region" description="Helical" evidence="7">
    <location>
        <begin position="298"/>
        <end position="320"/>
    </location>
</feature>
<dbReference type="SUPFAM" id="SSF103473">
    <property type="entry name" value="MFS general substrate transporter"/>
    <property type="match status" value="1"/>
</dbReference>
<keyword evidence="2" id="KW-0813">Transport</keyword>
<dbReference type="RefSeq" id="WP_198826589.1">
    <property type="nucleotide sequence ID" value="NZ_CP066308.1"/>
</dbReference>
<feature type="transmembrane region" description="Helical" evidence="7">
    <location>
        <begin position="140"/>
        <end position="160"/>
    </location>
</feature>
<evidence type="ECO:0000259" key="8">
    <source>
        <dbReference type="PROSITE" id="PS50850"/>
    </source>
</evidence>
<keyword evidence="3" id="KW-1003">Cell membrane</keyword>
<dbReference type="GO" id="GO:0022857">
    <property type="term" value="F:transmembrane transporter activity"/>
    <property type="evidence" value="ECO:0007669"/>
    <property type="project" value="InterPro"/>
</dbReference>
<evidence type="ECO:0000313" key="12">
    <source>
        <dbReference type="Proteomes" id="UP000677234"/>
    </source>
</evidence>
<dbReference type="PANTHER" id="PTHR23517">
    <property type="entry name" value="RESISTANCE PROTEIN MDTM, PUTATIVE-RELATED-RELATED"/>
    <property type="match status" value="1"/>
</dbReference>
<accession>A0A7T5EI41</accession>
<dbReference type="Proteomes" id="UP000595847">
    <property type="component" value="Chromosome"/>
</dbReference>
<evidence type="ECO:0000256" key="2">
    <source>
        <dbReference type="ARBA" id="ARBA00022448"/>
    </source>
</evidence>
<dbReference type="AlphaFoldDB" id="A0A7T5EI41"/>
<dbReference type="Gene3D" id="1.20.1250.20">
    <property type="entry name" value="MFS general substrate transporter like domains"/>
    <property type="match status" value="1"/>
</dbReference>
<dbReference type="PROSITE" id="PS50850">
    <property type="entry name" value="MFS"/>
    <property type="match status" value="1"/>
</dbReference>
<feature type="domain" description="Major facilitator superfamily (MFS) profile" evidence="8">
    <location>
        <begin position="12"/>
        <end position="390"/>
    </location>
</feature>
<dbReference type="CDD" id="cd17329">
    <property type="entry name" value="MFS_MdtH_MDR_like"/>
    <property type="match status" value="1"/>
</dbReference>
<feature type="transmembrane region" description="Helical" evidence="7">
    <location>
        <begin position="274"/>
        <end position="292"/>
    </location>
</feature>
<name>A0A7T5EI41_9BACL</name>
<dbReference type="PRINTS" id="PR01035">
    <property type="entry name" value="TCRTETA"/>
</dbReference>
<feature type="transmembrane region" description="Helical" evidence="7">
    <location>
        <begin position="211"/>
        <end position="232"/>
    </location>
</feature>
<keyword evidence="4 7" id="KW-0812">Transmembrane</keyword>
<feature type="transmembrane region" description="Helical" evidence="7">
    <location>
        <begin position="166"/>
        <end position="190"/>
    </location>
</feature>
<keyword evidence="6 7" id="KW-0472">Membrane</keyword>
<organism evidence="9 11">
    <name type="scientific">Brevibacillus composti</name>
    <dbReference type="NCBI Taxonomy" id="2796470"/>
    <lineage>
        <taxon>Bacteria</taxon>
        <taxon>Bacillati</taxon>
        <taxon>Bacillota</taxon>
        <taxon>Bacilli</taxon>
        <taxon>Bacillales</taxon>
        <taxon>Paenibacillaceae</taxon>
        <taxon>Brevibacillus</taxon>
    </lineage>
</organism>
<evidence type="ECO:0000313" key="11">
    <source>
        <dbReference type="Proteomes" id="UP000595847"/>
    </source>
</evidence>
<comment type="subcellular location">
    <subcellularLocation>
        <location evidence="1">Cell membrane</location>
        <topology evidence="1">Multi-pass membrane protein</topology>
    </subcellularLocation>
</comment>
<sequence length="406" mass="44741">MNREIWGQTPVSVKLLLCTSFMMNLGFYALIPYLTLHLTGSIGWTVAMAGLVLSVRQFSQQGFAFLGGVVADKFGYKGTMVLGMMVRAIGFAMFAFCTETWHFFIAAILSGLGGSLFDPAGSAAFAVLTPDSIRKEVFSFRNVLTNIGVVGSQIIGTLLASVDFTYLSVFAGGMFAANALLVFFFLQPIAAKNTSRGIWSSMAVVIRDRRFVRYTMILMGYYYLNMQLFLTIPQLVEDVTQRKADVGIVLSAISLSVILLQMKVTQWLEKYTQRFTLIGIGTMVMGAGLFLLAFADNLWLLIVNSFLYALGTMIAVPNLVEVVPRLAPREQVGAYYGFNGYSLAIGGSFGQFAGGWVYDTARDLGTPWLPWTICLLIGIWVAWQMYRMEQIILADSSKNCPNAARS</sequence>
<protein>
    <submittedName>
        <fullName evidence="9">MFS transporter</fullName>
    </submittedName>
</protein>
<keyword evidence="5 7" id="KW-1133">Transmembrane helix</keyword>
<evidence type="ECO:0000256" key="7">
    <source>
        <dbReference type="SAM" id="Phobius"/>
    </source>
</evidence>
<feature type="transmembrane region" description="Helical" evidence="7">
    <location>
        <begin position="37"/>
        <end position="55"/>
    </location>
</feature>
<dbReference type="GO" id="GO:0005886">
    <property type="term" value="C:plasma membrane"/>
    <property type="evidence" value="ECO:0007669"/>
    <property type="project" value="UniProtKB-SubCell"/>
</dbReference>
<gene>
    <name evidence="9" type="ORF">JD108_13535</name>
    <name evidence="10" type="ORF">KDJ56_13480</name>
</gene>
<dbReference type="EMBL" id="CP073708">
    <property type="protein sequence ID" value="QUO40035.1"/>
    <property type="molecule type" value="Genomic_DNA"/>
</dbReference>
<dbReference type="InterPro" id="IPR036259">
    <property type="entry name" value="MFS_trans_sf"/>
</dbReference>
<keyword evidence="12" id="KW-1185">Reference proteome</keyword>
<proteinExistence type="predicted"/>
<dbReference type="InterPro" id="IPR011701">
    <property type="entry name" value="MFS"/>
</dbReference>
<reference evidence="9 11" key="1">
    <citation type="submission" date="2020-12" db="EMBL/GenBank/DDBJ databases">
        <title>strain FJAT-54423T represents a novel species of the genus Brevibacillus.</title>
        <authorList>
            <person name="Tang R."/>
        </authorList>
    </citation>
    <scope>NUCLEOTIDE SEQUENCE [LARGE SCALE GENOMIC DNA]</scope>
    <source>
        <strain evidence="9 11">FJAT-54423</strain>
    </source>
</reference>
<evidence type="ECO:0000313" key="9">
    <source>
        <dbReference type="EMBL" id="QQE72957.1"/>
    </source>
</evidence>
<evidence type="ECO:0000256" key="6">
    <source>
        <dbReference type="ARBA" id="ARBA00023136"/>
    </source>
</evidence>
<evidence type="ECO:0000256" key="3">
    <source>
        <dbReference type="ARBA" id="ARBA00022475"/>
    </source>
</evidence>
<dbReference type="Pfam" id="PF07690">
    <property type="entry name" value="MFS_1"/>
    <property type="match status" value="1"/>
</dbReference>
<dbReference type="InterPro" id="IPR001958">
    <property type="entry name" value="Tet-R_TetA/multi-R_MdtG-like"/>
</dbReference>
<feature type="transmembrane region" description="Helical" evidence="7">
    <location>
        <begin position="76"/>
        <end position="96"/>
    </location>
</feature>
<dbReference type="PANTHER" id="PTHR23517:SF2">
    <property type="entry name" value="MULTIDRUG RESISTANCE PROTEIN MDTH"/>
    <property type="match status" value="1"/>
</dbReference>
<reference evidence="10" key="2">
    <citation type="submission" date="2021-04" db="EMBL/GenBank/DDBJ databases">
        <title>Brevibacillus composti FJAT-54423, complete genome.</title>
        <authorList>
            <person name="Tang R."/>
        </authorList>
    </citation>
    <scope>NUCLEOTIDE SEQUENCE</scope>
    <source>
        <strain evidence="10">FJAT-54424</strain>
    </source>
</reference>
<feature type="transmembrane region" description="Helical" evidence="7">
    <location>
        <begin position="368"/>
        <end position="386"/>
    </location>
</feature>
<feature type="transmembrane region" description="Helical" evidence="7">
    <location>
        <begin position="244"/>
        <end position="262"/>
    </location>
</feature>
<dbReference type="InterPro" id="IPR050171">
    <property type="entry name" value="MFS_Transporters"/>
</dbReference>
<dbReference type="Proteomes" id="UP000677234">
    <property type="component" value="Chromosome"/>
</dbReference>
<evidence type="ECO:0000256" key="4">
    <source>
        <dbReference type="ARBA" id="ARBA00022692"/>
    </source>
</evidence>
<evidence type="ECO:0000313" key="10">
    <source>
        <dbReference type="EMBL" id="QUO40035.1"/>
    </source>
</evidence>